<dbReference type="InterPro" id="IPR000866">
    <property type="entry name" value="AhpC/TSA"/>
</dbReference>
<dbReference type="CDD" id="cd02966">
    <property type="entry name" value="TlpA_like_family"/>
    <property type="match status" value="1"/>
</dbReference>
<dbReference type="AlphaFoldDB" id="A0AAU0F576"/>
<dbReference type="InterPro" id="IPR036249">
    <property type="entry name" value="Thioredoxin-like_sf"/>
</dbReference>
<protein>
    <submittedName>
        <fullName evidence="7">Alkyl hydroperoxide reductase</fullName>
    </submittedName>
</protein>
<dbReference type="KEGG" id="bpor:BPO_1875"/>
<evidence type="ECO:0000256" key="4">
    <source>
        <dbReference type="ARBA" id="ARBA00023284"/>
    </source>
</evidence>
<dbReference type="PROSITE" id="PS51352">
    <property type="entry name" value="THIOREDOXIN_2"/>
    <property type="match status" value="1"/>
</dbReference>
<dbReference type="InterPro" id="IPR013766">
    <property type="entry name" value="Thioredoxin_domain"/>
</dbReference>
<proteinExistence type="predicted"/>
<feature type="domain" description="Thioredoxin" evidence="6">
    <location>
        <begin position="232"/>
        <end position="368"/>
    </location>
</feature>
<reference evidence="7" key="1">
    <citation type="submission" date="2023-10" db="EMBL/GenBank/DDBJ databases">
        <title>Characterization and whole genome sequencing of a novel strain of Bergeyella porcorum QD2021 isolated from pig.</title>
        <authorList>
            <person name="Liu G."/>
            <person name="Chen C."/>
            <person name="Han X."/>
        </authorList>
    </citation>
    <scope>NUCLEOTIDE SEQUENCE</scope>
    <source>
        <strain evidence="7">QD2021</strain>
    </source>
</reference>
<keyword evidence="5" id="KW-0175">Coiled coil</keyword>
<evidence type="ECO:0000256" key="2">
    <source>
        <dbReference type="ARBA" id="ARBA00022748"/>
    </source>
</evidence>
<name>A0AAU0F576_9FLAO</name>
<dbReference type="PROSITE" id="PS00194">
    <property type="entry name" value="THIOREDOXIN_1"/>
    <property type="match status" value="1"/>
</dbReference>
<dbReference type="SUPFAM" id="SSF52833">
    <property type="entry name" value="Thioredoxin-like"/>
    <property type="match status" value="1"/>
</dbReference>
<evidence type="ECO:0000256" key="5">
    <source>
        <dbReference type="SAM" id="Coils"/>
    </source>
</evidence>
<dbReference type="GO" id="GO:0030313">
    <property type="term" value="C:cell envelope"/>
    <property type="evidence" value="ECO:0007669"/>
    <property type="project" value="UniProtKB-SubCell"/>
</dbReference>
<keyword evidence="4" id="KW-0676">Redox-active center</keyword>
<dbReference type="EMBL" id="CP136426">
    <property type="protein sequence ID" value="WOC52522.1"/>
    <property type="molecule type" value="Genomic_DNA"/>
</dbReference>
<dbReference type="Gene3D" id="3.40.30.10">
    <property type="entry name" value="Glutaredoxin"/>
    <property type="match status" value="1"/>
</dbReference>
<evidence type="ECO:0000313" key="7">
    <source>
        <dbReference type="EMBL" id="WOC52522.1"/>
    </source>
</evidence>
<dbReference type="PANTHER" id="PTHR42852:SF6">
    <property type="entry name" value="THIOL:DISULFIDE INTERCHANGE PROTEIN DSBE"/>
    <property type="match status" value="1"/>
</dbReference>
<dbReference type="InterPro" id="IPR017937">
    <property type="entry name" value="Thioredoxin_CS"/>
</dbReference>
<dbReference type="InterPro" id="IPR050553">
    <property type="entry name" value="Thioredoxin_ResA/DsbE_sf"/>
</dbReference>
<accession>A0AAU0F576</accession>
<dbReference type="Pfam" id="PF00578">
    <property type="entry name" value="AhpC-TSA"/>
    <property type="match status" value="1"/>
</dbReference>
<evidence type="ECO:0000259" key="6">
    <source>
        <dbReference type="PROSITE" id="PS51352"/>
    </source>
</evidence>
<gene>
    <name evidence="7" type="ORF">BPO_1875</name>
</gene>
<keyword evidence="2" id="KW-0201">Cytochrome c-type biogenesis</keyword>
<keyword evidence="3" id="KW-1015">Disulfide bond</keyword>
<dbReference type="GO" id="GO:0017004">
    <property type="term" value="P:cytochrome complex assembly"/>
    <property type="evidence" value="ECO:0007669"/>
    <property type="project" value="UniProtKB-KW"/>
</dbReference>
<dbReference type="Proteomes" id="UP001432059">
    <property type="component" value="Chromosome"/>
</dbReference>
<dbReference type="Pfam" id="PF14289">
    <property type="entry name" value="DUF4369"/>
    <property type="match status" value="1"/>
</dbReference>
<evidence type="ECO:0000313" key="8">
    <source>
        <dbReference type="Proteomes" id="UP001432059"/>
    </source>
</evidence>
<evidence type="ECO:0000256" key="1">
    <source>
        <dbReference type="ARBA" id="ARBA00004196"/>
    </source>
</evidence>
<keyword evidence="8" id="KW-1185">Reference proteome</keyword>
<sequence length="379" mass="44220">MKNIVSLLLLLISVWFYAQKSFTVSGKLAGFEENALVTISKDNVPMDSCRLQNGRFQVKGKLMESPESLYLIIKEKNDYKRVMLFIGNENITINADKKDFPYDVRVQGSKFTGKSFELNQKIKNLMRERDELVKKMFELQQEGKWNDSLMYAFWSKKEPIGKIAAIDNKTDSIENQYIEENLNTYYGLSLLEKVKARYTKEQLKSFMKRLSPEMNRTRYAQSIRNDLEYDLLKIGDLFYDFEAETSKGKKVKFSDYFHRNKLVLLNFSTPYCGACLLSIPYLEKLKSEMSDLEIVTFYVDSGEKGLNTLKKKHSENWEFIWDRKGTLSETQAKYKVNGTPRFYIFDSEGRLLGKLDGFSETMNDEIKKILNKNNPNDEA</sequence>
<feature type="coiled-coil region" evidence="5">
    <location>
        <begin position="115"/>
        <end position="142"/>
    </location>
</feature>
<organism evidence="7 8">
    <name type="scientific">Bergeyella porcorum</name>
    <dbReference type="NCBI Taxonomy" id="1735111"/>
    <lineage>
        <taxon>Bacteria</taxon>
        <taxon>Pseudomonadati</taxon>
        <taxon>Bacteroidota</taxon>
        <taxon>Flavobacteriia</taxon>
        <taxon>Flavobacteriales</taxon>
        <taxon>Weeksellaceae</taxon>
        <taxon>Bergeyella</taxon>
    </lineage>
</organism>
<dbReference type="InterPro" id="IPR025380">
    <property type="entry name" value="DUF4369"/>
</dbReference>
<comment type="subcellular location">
    <subcellularLocation>
        <location evidence="1">Cell envelope</location>
    </subcellularLocation>
</comment>
<dbReference type="RefSeq" id="WP_327983912.1">
    <property type="nucleotide sequence ID" value="NZ_CP136426.1"/>
</dbReference>
<dbReference type="PANTHER" id="PTHR42852">
    <property type="entry name" value="THIOL:DISULFIDE INTERCHANGE PROTEIN DSBE"/>
    <property type="match status" value="1"/>
</dbReference>
<evidence type="ECO:0000256" key="3">
    <source>
        <dbReference type="ARBA" id="ARBA00023157"/>
    </source>
</evidence>